<sequence length="170" mass="19337">MRPLVPRPWEEHESVGKKGEKKDKTSSSSPARCPDLMATREEKEEDTTSPKRSKPTTASIHSKLPCTAVTTLRSQPCVGWTCSETVPQHRLVTRIFFVLRRVWQSLEILLVNFLVNSAEDLFTAEAVDAVKLRKLVHVYLDRTSLACESIVRFLWLFSRLQKLPSAESSK</sequence>
<dbReference type="EMBL" id="CAVMBE010000127">
    <property type="protein sequence ID" value="CAK4034619.1"/>
    <property type="molecule type" value="Genomic_DNA"/>
</dbReference>
<reference evidence="2" key="1">
    <citation type="submission" date="2023-11" db="EMBL/GenBank/DDBJ databases">
        <authorList>
            <person name="Alioto T."/>
            <person name="Alioto T."/>
            <person name="Gomez Garrido J."/>
        </authorList>
    </citation>
    <scope>NUCLEOTIDE SEQUENCE</scope>
</reference>
<feature type="compositionally biased region" description="Basic and acidic residues" evidence="1">
    <location>
        <begin position="38"/>
        <end position="49"/>
    </location>
</feature>
<dbReference type="AlphaFoldDB" id="A0AAI8Z8T4"/>
<evidence type="ECO:0000256" key="1">
    <source>
        <dbReference type="SAM" id="MobiDB-lite"/>
    </source>
</evidence>
<accession>A0AAI8Z8T4</accession>
<evidence type="ECO:0000313" key="3">
    <source>
        <dbReference type="Proteomes" id="UP001296104"/>
    </source>
</evidence>
<comment type="caution">
    <text evidence="2">The sequence shown here is derived from an EMBL/GenBank/DDBJ whole genome shotgun (WGS) entry which is preliminary data.</text>
</comment>
<dbReference type="Proteomes" id="UP001296104">
    <property type="component" value="Unassembled WGS sequence"/>
</dbReference>
<feature type="compositionally biased region" description="Basic and acidic residues" evidence="1">
    <location>
        <begin position="8"/>
        <end position="25"/>
    </location>
</feature>
<name>A0AAI8Z8T4_9PEZI</name>
<proteinExistence type="predicted"/>
<feature type="region of interest" description="Disordered" evidence="1">
    <location>
        <begin position="1"/>
        <end position="59"/>
    </location>
</feature>
<keyword evidence="3" id="KW-1185">Reference proteome</keyword>
<gene>
    <name evidence="2" type="ORF">LECACI_7A009777</name>
</gene>
<evidence type="ECO:0000313" key="2">
    <source>
        <dbReference type="EMBL" id="CAK4034619.1"/>
    </source>
</evidence>
<protein>
    <submittedName>
        <fullName evidence="2">Uncharacterized protein</fullName>
    </submittedName>
</protein>
<organism evidence="2 3">
    <name type="scientific">Lecanosticta acicola</name>
    <dbReference type="NCBI Taxonomy" id="111012"/>
    <lineage>
        <taxon>Eukaryota</taxon>
        <taxon>Fungi</taxon>
        <taxon>Dikarya</taxon>
        <taxon>Ascomycota</taxon>
        <taxon>Pezizomycotina</taxon>
        <taxon>Dothideomycetes</taxon>
        <taxon>Dothideomycetidae</taxon>
        <taxon>Mycosphaerellales</taxon>
        <taxon>Mycosphaerellaceae</taxon>
        <taxon>Lecanosticta</taxon>
    </lineage>
</organism>